<evidence type="ECO:0008006" key="3">
    <source>
        <dbReference type="Google" id="ProtNLM"/>
    </source>
</evidence>
<dbReference type="NCBIfam" id="NF012196">
    <property type="entry name" value="Ig_like_ice"/>
    <property type="match status" value="1"/>
</dbReference>
<dbReference type="Gene3D" id="2.60.40.10">
    <property type="entry name" value="Immunoglobulins"/>
    <property type="match status" value="1"/>
</dbReference>
<evidence type="ECO:0000313" key="1">
    <source>
        <dbReference type="EMBL" id="OPH38014.1"/>
    </source>
</evidence>
<evidence type="ECO:0000313" key="2">
    <source>
        <dbReference type="Proteomes" id="UP000191025"/>
    </source>
</evidence>
<name>A0A1V4GZE3_MORLA</name>
<accession>A0A1V4GZE3</accession>
<dbReference type="RefSeq" id="WP_079363961.1">
    <property type="nucleotide sequence ID" value="NZ_MXAN01000025.1"/>
</dbReference>
<comment type="caution">
    <text evidence="1">The sequence shown here is derived from an EMBL/GenBank/DDBJ whole genome shotgun (WGS) entry which is preliminary data.</text>
</comment>
<dbReference type="Proteomes" id="UP000191025">
    <property type="component" value="Unassembled WGS sequence"/>
</dbReference>
<organism evidence="1 2">
    <name type="scientific">Moraxella lacunata</name>
    <dbReference type="NCBI Taxonomy" id="477"/>
    <lineage>
        <taxon>Bacteria</taxon>
        <taxon>Pseudomonadati</taxon>
        <taxon>Pseudomonadota</taxon>
        <taxon>Gammaproteobacteria</taxon>
        <taxon>Moraxellales</taxon>
        <taxon>Moraxellaceae</taxon>
        <taxon>Moraxella</taxon>
    </lineage>
</organism>
<proteinExistence type="predicted"/>
<gene>
    <name evidence="1" type="ORF">B5J94_04605</name>
</gene>
<dbReference type="InterPro" id="IPR049826">
    <property type="entry name" value="Ig-like_ice"/>
</dbReference>
<dbReference type="InterPro" id="IPR013783">
    <property type="entry name" value="Ig-like_fold"/>
</dbReference>
<reference evidence="2" key="1">
    <citation type="submission" date="2017-03" db="EMBL/GenBank/DDBJ databases">
        <title>Draft genome sequence of Moraxella equi CCUG 4950T type strain.</title>
        <authorList>
            <person name="Salva-Serra F."/>
            <person name="Engstrom-Jakobsson H."/>
            <person name="Thorell K."/>
            <person name="Jaen-Luchoro D."/>
            <person name="Gonzales-Siles L."/>
            <person name="Karlsson R."/>
            <person name="Yazdan S."/>
            <person name="Boulund F."/>
            <person name="Johnning A."/>
            <person name="Engstrand L."/>
            <person name="Kristiansson E."/>
            <person name="Moore E."/>
        </authorList>
    </citation>
    <scope>NUCLEOTIDE SEQUENCE [LARGE SCALE GENOMIC DNA]</scope>
    <source>
        <strain evidence="2">CCUG 4441</strain>
    </source>
</reference>
<dbReference type="EMBL" id="MXAN01000025">
    <property type="protein sequence ID" value="OPH38014.1"/>
    <property type="molecule type" value="Genomic_DNA"/>
</dbReference>
<protein>
    <recommendedName>
        <fullName evidence="3">Bacterial Ig-like domain-containing protein</fullName>
    </recommendedName>
</protein>
<sequence length="137" mass="14522">MINKEESEQDTITISGKVTDVPVGQDVLVACYCSTCANVNWKEIYAKVKENGEFSVDFSTIDLVRAGNNTIKTTVTVVDNAKNTATASTEKTYSVDTDAPAPTIQIGNVTDDNLINQDDSTQTGAIVSVLVNDLGGG</sequence>
<dbReference type="AlphaFoldDB" id="A0A1V4GZE3"/>